<protein>
    <submittedName>
        <fullName evidence="2">Uncharacterized protein</fullName>
    </submittedName>
</protein>
<feature type="region of interest" description="Disordered" evidence="1">
    <location>
        <begin position="71"/>
        <end position="100"/>
    </location>
</feature>
<evidence type="ECO:0000256" key="1">
    <source>
        <dbReference type="SAM" id="MobiDB-lite"/>
    </source>
</evidence>
<accession>Q8CCX4</accession>
<reference evidence="2" key="1">
    <citation type="journal article" date="1999" name="Methods Enzymol.">
        <title>High-efficiency full-length cDNA cloning.</title>
        <authorList>
            <person name="Carninci P."/>
            <person name="Hayashizaki Y."/>
        </authorList>
    </citation>
    <scope>NUCLEOTIDE SEQUENCE</scope>
    <source>
        <strain evidence="2">C57BL/6J</strain>
        <tissue evidence="2">Medulla oblongata</tissue>
    </source>
</reference>
<reference evidence="2" key="6">
    <citation type="journal article" date="2002" name="Nature">
        <title>Analysis of the mouse transcriptome based on functional annotation of 60,770 full-length cDNAs.</title>
        <authorList>
            <consortium name="The FANTOM Consortium and the RIKEN Genome Exploration Research Group Phase I and II Team"/>
        </authorList>
    </citation>
    <scope>NUCLEOTIDE SEQUENCE</scope>
    <source>
        <strain evidence="2">C57BL/6J</strain>
        <tissue evidence="2">Medulla oblongata</tissue>
    </source>
</reference>
<reference evidence="2" key="4">
    <citation type="journal article" date="2001" name="Nature">
        <title>Functional annotation of a full-length mouse cDNA collection.</title>
        <authorList>
            <consortium name="The RIKEN Genome Exploration Research Group Phase II Team and the FANTOM Consortium"/>
        </authorList>
    </citation>
    <scope>NUCLEOTIDE SEQUENCE</scope>
    <source>
        <strain evidence="2">C57BL/6J</strain>
        <tissue evidence="2">Medulla oblongata</tissue>
    </source>
</reference>
<reference evidence="2" key="3">
    <citation type="journal article" date="2000" name="Genome Res.">
        <title>RIKEN integrated sequence analysis (RISA) system--384-format sequencing pipeline with 384 multicapillary sequencer.</title>
        <authorList>
            <person name="Shibata K."/>
            <person name="Itoh M."/>
            <person name="Aizawa K."/>
            <person name="Nagaoka S."/>
            <person name="Sasaki N."/>
            <person name="Carninci P."/>
            <person name="Konno H."/>
            <person name="Akiyama J."/>
            <person name="Nishi K."/>
            <person name="Kitsunai T."/>
            <person name="Tashiro H."/>
            <person name="Itoh M."/>
            <person name="Sumi N."/>
            <person name="Ishii Y."/>
            <person name="Nakamura S."/>
            <person name="Hazama M."/>
            <person name="Nishine T."/>
            <person name="Harada A."/>
            <person name="Yamamoto R."/>
            <person name="Matsumoto H."/>
            <person name="Sakaguchi S."/>
            <person name="Ikegami T."/>
            <person name="Kashiwagi K."/>
            <person name="Fujiwake S."/>
            <person name="Inoue K."/>
            <person name="Togawa Y."/>
            <person name="Izawa M."/>
            <person name="Ohara E."/>
            <person name="Watahiki M."/>
            <person name="Yoneda Y."/>
            <person name="Ishikawa T."/>
            <person name="Ozawa K."/>
            <person name="Tanaka T."/>
            <person name="Matsuura S."/>
            <person name="Kawai J."/>
            <person name="Okazaki Y."/>
            <person name="Muramatsu M."/>
            <person name="Inoue Y."/>
            <person name="Kira A."/>
            <person name="Hayashizaki Y."/>
        </authorList>
    </citation>
    <scope>NUCLEOTIDE SEQUENCE</scope>
    <source>
        <strain evidence="2">C57BL/6J</strain>
        <tissue evidence="2">Medulla oblongata</tissue>
    </source>
</reference>
<dbReference type="MGI" id="MGI:3604301">
    <property type="gene designation" value="A330079N23Rik"/>
</dbReference>
<gene>
    <name evidence="3" type="primary">A330079N23Rik</name>
    <name evidence="3" type="synonym">Klhdc5</name>
</gene>
<organism evidence="2">
    <name type="scientific">Mus musculus</name>
    <name type="common">Mouse</name>
    <dbReference type="NCBI Taxonomy" id="10090"/>
    <lineage>
        <taxon>Eukaryota</taxon>
        <taxon>Metazoa</taxon>
        <taxon>Chordata</taxon>
        <taxon>Craniata</taxon>
        <taxon>Vertebrata</taxon>
        <taxon>Euteleostomi</taxon>
        <taxon>Mammalia</taxon>
        <taxon>Eutheria</taxon>
        <taxon>Euarchontoglires</taxon>
        <taxon>Glires</taxon>
        <taxon>Rodentia</taxon>
        <taxon>Myomorpha</taxon>
        <taxon>Muroidea</taxon>
        <taxon>Muridae</taxon>
        <taxon>Murinae</taxon>
        <taxon>Mus</taxon>
        <taxon>Mus</taxon>
    </lineage>
</organism>
<reference evidence="2" key="7">
    <citation type="journal article" date="2005" name="Science">
        <title>The Transcriptional Landscape of the Mammalian Genome.</title>
        <authorList>
            <consortium name="The FANTOM Consortium"/>
            <consortium name="Riken Genome Exploration Research Group and Genome Science Group (Genome Network Project Core Group)"/>
        </authorList>
    </citation>
    <scope>NUCLEOTIDE SEQUENCE</scope>
    <source>
        <strain evidence="2">C57BL/6J</strain>
        <tissue evidence="2">Medulla oblongata</tissue>
    </source>
</reference>
<feature type="non-terminal residue" evidence="2">
    <location>
        <position position="1"/>
    </location>
</feature>
<name>Q8CCX4_MOUSE</name>
<dbReference type="AlphaFoldDB" id="Q8CCX4"/>
<reference evidence="2" key="8">
    <citation type="journal article" date="2005" name="Science">
        <title>Antisense Transcription in the Mammalian Transcriptome.</title>
        <authorList>
            <consortium name="RIKEN Genome Exploration Research Group and Genome Science Group (Genome Network Project Core Group) and the FANTOM Consortium"/>
        </authorList>
    </citation>
    <scope>NUCLEOTIDE SEQUENCE</scope>
    <source>
        <strain evidence="2">C57BL/6J</strain>
        <tissue evidence="2">Medulla oblongata</tissue>
    </source>
</reference>
<proteinExistence type="evidence at transcript level"/>
<dbReference type="AGR" id="MGI:3604301"/>
<dbReference type="EMBL" id="AK031956">
    <property type="protein sequence ID" value="BAC27622.1"/>
    <property type="molecule type" value="mRNA"/>
</dbReference>
<reference evidence="2" key="5">
    <citation type="submission" date="2001-07" db="EMBL/GenBank/DDBJ databases">
        <authorList>
            <person name="Adachi J."/>
            <person name="Aizawa K."/>
            <person name="Akimura T."/>
            <person name="Arakawa T."/>
            <person name="Bono H."/>
            <person name="Carninci P."/>
            <person name="Fukuda S."/>
            <person name="Furuno M."/>
            <person name="Hanagaki T."/>
            <person name="Hara A."/>
            <person name="Hashizume W."/>
            <person name="Hayashida K."/>
            <person name="Hayatsu N."/>
            <person name="Hiramoto K."/>
            <person name="Hiraoka T."/>
            <person name="Hirozane T."/>
            <person name="Hori F."/>
            <person name="Imotani K."/>
            <person name="Ishii Y."/>
            <person name="Itoh M."/>
            <person name="Kagawa I."/>
            <person name="Kasukawa T."/>
            <person name="Katoh H."/>
            <person name="Kawai J."/>
            <person name="Kojima Y."/>
            <person name="Kondo S."/>
            <person name="Konno H."/>
            <person name="Kouda M."/>
            <person name="Koya S."/>
            <person name="Kurihara C."/>
            <person name="Matsuyama T."/>
            <person name="Miyazaki A."/>
            <person name="Murata M."/>
            <person name="Nakamura M."/>
            <person name="Nishi K."/>
            <person name="Nomura K."/>
            <person name="Numazaki R."/>
            <person name="Ohno M."/>
            <person name="Ohsato N."/>
            <person name="Okazaki Y."/>
            <person name="Saito R."/>
            <person name="Saitoh H."/>
            <person name="Sakai C."/>
            <person name="Sakai K."/>
            <person name="Sakazume N."/>
            <person name="Sano H."/>
            <person name="Sasaki D."/>
            <person name="Shibata K."/>
            <person name="Shinagawa A."/>
            <person name="Shiraki T."/>
            <person name="Sogabe Y."/>
            <person name="Tagami M."/>
            <person name="Tagawa A."/>
            <person name="Takahashi F."/>
            <person name="Takaku-Akahira S."/>
            <person name="Takeda Y."/>
            <person name="Tanaka T."/>
            <person name="Tomaru A."/>
            <person name="Toya T."/>
            <person name="Yasunishi A."/>
            <person name="Muramatsu M."/>
            <person name="Hayashizaki Y."/>
        </authorList>
    </citation>
    <scope>NUCLEOTIDE SEQUENCE</scope>
    <source>
        <strain evidence="2">C57BL/6J</strain>
        <tissue evidence="2">Medulla oblongata</tissue>
    </source>
</reference>
<sequence length="127" mass="13028">DEVQHQPQARSAQAAQLLHLRAHLGPHGLAHAGAVERAEVVALFDQLALAHRVAAVFQADLHHLLGRHGWAAAPRRSAAQAPPPGAQPPPSPACALASFLPPPRAAGPGLSPAGASHALRVNGLSDL</sequence>
<feature type="compositionally biased region" description="Low complexity" evidence="1">
    <location>
        <begin position="71"/>
        <end position="80"/>
    </location>
</feature>
<evidence type="ECO:0000313" key="3">
    <source>
        <dbReference type="MGI" id="MGI:3604301"/>
    </source>
</evidence>
<feature type="compositionally biased region" description="Pro residues" evidence="1">
    <location>
        <begin position="81"/>
        <end position="92"/>
    </location>
</feature>
<evidence type="ECO:0000313" key="2">
    <source>
        <dbReference type="EMBL" id="BAC27622.1"/>
    </source>
</evidence>
<reference evidence="2" key="2">
    <citation type="journal article" date="2000" name="Genome Res.">
        <title>Normalization and subtraction of cap-trapper-selected cDNAs to prepare full-length cDNA libraries for rapid discovery of new genes.</title>
        <authorList>
            <person name="Carninci P."/>
            <person name="Shibata Y."/>
            <person name="Hayatsu N."/>
            <person name="Sugahara Y."/>
            <person name="Shibata K."/>
            <person name="Itoh M."/>
            <person name="Konno H."/>
            <person name="Okazaki Y."/>
            <person name="Muramatsu M."/>
            <person name="Hayashizaki Y."/>
        </authorList>
    </citation>
    <scope>NUCLEOTIDE SEQUENCE</scope>
    <source>
        <strain evidence="2">C57BL/6J</strain>
        <tissue evidence="2">Medulla oblongata</tissue>
    </source>
</reference>